<name>A0A8C4X7N6_ERPCA</name>
<dbReference type="Proteomes" id="UP000694620">
    <property type="component" value="Chromosome 3"/>
</dbReference>
<evidence type="ECO:0000256" key="4">
    <source>
        <dbReference type="ARBA" id="ARBA00022989"/>
    </source>
</evidence>
<feature type="transmembrane region" description="Helical" evidence="6">
    <location>
        <begin position="9"/>
        <end position="30"/>
    </location>
</feature>
<dbReference type="Ensembl" id="ENSECRT00000010960.1">
    <property type="protein sequence ID" value="ENSECRP00000010782.1"/>
    <property type="gene ID" value="ENSECRG00000007172.1"/>
</dbReference>
<feature type="transmembrane region" description="Helical" evidence="6">
    <location>
        <begin position="50"/>
        <end position="75"/>
    </location>
</feature>
<evidence type="ECO:0000256" key="5">
    <source>
        <dbReference type="ARBA" id="ARBA00023136"/>
    </source>
</evidence>
<feature type="transmembrane region" description="Helical" evidence="6">
    <location>
        <begin position="87"/>
        <end position="107"/>
    </location>
</feature>
<dbReference type="PANTHER" id="PTHR14198">
    <property type="entry name" value="TRANSMEMBRANE 4 L6 FAMILY MEMBER 1-RELATED"/>
    <property type="match status" value="1"/>
</dbReference>
<evidence type="ECO:0000313" key="8">
    <source>
        <dbReference type="Proteomes" id="UP000694620"/>
    </source>
</evidence>
<dbReference type="GeneTree" id="ENSGT01030000234590"/>
<organism evidence="7 8">
    <name type="scientific">Erpetoichthys calabaricus</name>
    <name type="common">Rope fish</name>
    <name type="synonym">Calamoichthys calabaricus</name>
    <dbReference type="NCBI Taxonomy" id="27687"/>
    <lineage>
        <taxon>Eukaryota</taxon>
        <taxon>Metazoa</taxon>
        <taxon>Chordata</taxon>
        <taxon>Craniata</taxon>
        <taxon>Vertebrata</taxon>
        <taxon>Euteleostomi</taxon>
        <taxon>Actinopterygii</taxon>
        <taxon>Polypteriformes</taxon>
        <taxon>Polypteridae</taxon>
        <taxon>Erpetoichthys</taxon>
    </lineage>
</organism>
<evidence type="ECO:0000256" key="3">
    <source>
        <dbReference type="ARBA" id="ARBA00022692"/>
    </source>
</evidence>
<keyword evidence="8" id="KW-1185">Reference proteome</keyword>
<protein>
    <submittedName>
        <fullName evidence="7">Transmembrane 4 L six family member 5</fullName>
    </submittedName>
</protein>
<dbReference type="PROSITE" id="PS51257">
    <property type="entry name" value="PROKAR_LIPOPROTEIN"/>
    <property type="match status" value="1"/>
</dbReference>
<dbReference type="AlphaFoldDB" id="A0A8C4X7N6"/>
<keyword evidence="4 6" id="KW-1133">Transmembrane helix</keyword>
<gene>
    <name evidence="7" type="primary">tm4sf5</name>
</gene>
<dbReference type="InterPro" id="IPR008661">
    <property type="entry name" value="L6_membrane"/>
</dbReference>
<evidence type="ECO:0000313" key="7">
    <source>
        <dbReference type="Ensembl" id="ENSECRP00000010782.1"/>
    </source>
</evidence>
<dbReference type="Pfam" id="PF05805">
    <property type="entry name" value="L6_membrane"/>
    <property type="match status" value="1"/>
</dbReference>
<dbReference type="GO" id="GO:0016020">
    <property type="term" value="C:membrane"/>
    <property type="evidence" value="ECO:0007669"/>
    <property type="project" value="UniProtKB-SubCell"/>
</dbReference>
<proteinExistence type="inferred from homology"/>
<evidence type="ECO:0000256" key="1">
    <source>
        <dbReference type="ARBA" id="ARBA00004141"/>
    </source>
</evidence>
<dbReference type="PANTHER" id="PTHR14198:SF4">
    <property type="entry name" value="TRANSMEMBRANE 4 L6 FAMILY MEMBER 5"/>
    <property type="match status" value="1"/>
</dbReference>
<feature type="transmembrane region" description="Helical" evidence="6">
    <location>
        <begin position="161"/>
        <end position="188"/>
    </location>
</feature>
<accession>A0A8C4X7N6</accession>
<reference evidence="7" key="1">
    <citation type="submission" date="2021-06" db="EMBL/GenBank/DDBJ databases">
        <authorList>
            <consortium name="Wellcome Sanger Institute Data Sharing"/>
        </authorList>
    </citation>
    <scope>NUCLEOTIDE SEQUENCE [LARGE SCALE GENOMIC DNA]</scope>
</reference>
<evidence type="ECO:0000256" key="6">
    <source>
        <dbReference type="SAM" id="Phobius"/>
    </source>
</evidence>
<keyword evidence="3 6" id="KW-0812">Transmembrane</keyword>
<reference evidence="7" key="2">
    <citation type="submission" date="2025-08" db="UniProtKB">
        <authorList>
            <consortium name="Ensembl"/>
        </authorList>
    </citation>
    <scope>IDENTIFICATION</scope>
</reference>
<keyword evidence="5 6" id="KW-0472">Membrane</keyword>
<reference evidence="7" key="3">
    <citation type="submission" date="2025-09" db="UniProtKB">
        <authorList>
            <consortium name="Ensembl"/>
        </authorList>
    </citation>
    <scope>IDENTIFICATION</scope>
</reference>
<comment type="similarity">
    <text evidence="2">Belongs to the L6 tetraspanin family.</text>
</comment>
<comment type="subcellular location">
    <subcellularLocation>
        <location evidence="1">Membrane</location>
        <topology evidence="1">Multi-pass membrane protein</topology>
    </subcellularLocation>
</comment>
<sequence length="217" mass="23852">MCTGKCARLIGLTLIPMSFACIISNLLLLFPDGKKLPYDQITIQAWLMGGIIGGGLFVSTCLFCLLFSIIVHIASQFSGSKCVKCQFNMHLILLLFSCPFQMLNSVFSSAFGVVGGLYCLSVASIRTSMMAPNFLFSIFSDSNSYLFNKDMWKSCIEPNNIVLWNIVLFSILLILGIMEVVLCGIQVINGCFGCTFKCIASLQWGKCYACIACARNE</sequence>
<evidence type="ECO:0000256" key="2">
    <source>
        <dbReference type="ARBA" id="ARBA00006193"/>
    </source>
</evidence>